<name>A0ABD0XB13_UMBPY</name>
<comment type="caution">
    <text evidence="2">The sequence shown here is derived from an EMBL/GenBank/DDBJ whole genome shotgun (WGS) entry which is preliminary data.</text>
</comment>
<accession>A0ABD0XB13</accession>
<organism evidence="2 3">
    <name type="scientific">Umbra pygmaea</name>
    <name type="common">Eastern mudminnow</name>
    <dbReference type="NCBI Taxonomy" id="75934"/>
    <lineage>
        <taxon>Eukaryota</taxon>
        <taxon>Metazoa</taxon>
        <taxon>Chordata</taxon>
        <taxon>Craniata</taxon>
        <taxon>Vertebrata</taxon>
        <taxon>Euteleostomi</taxon>
        <taxon>Actinopterygii</taxon>
        <taxon>Neopterygii</taxon>
        <taxon>Teleostei</taxon>
        <taxon>Protacanthopterygii</taxon>
        <taxon>Esociformes</taxon>
        <taxon>Umbridae</taxon>
        <taxon>Umbra</taxon>
    </lineage>
</organism>
<feature type="region of interest" description="Disordered" evidence="1">
    <location>
        <begin position="70"/>
        <end position="96"/>
    </location>
</feature>
<reference evidence="2 3" key="1">
    <citation type="submission" date="2024-06" db="EMBL/GenBank/DDBJ databases">
        <authorList>
            <person name="Pan Q."/>
            <person name="Wen M."/>
            <person name="Jouanno E."/>
            <person name="Zahm M."/>
            <person name="Klopp C."/>
            <person name="Cabau C."/>
            <person name="Louis A."/>
            <person name="Berthelot C."/>
            <person name="Parey E."/>
            <person name="Roest Crollius H."/>
            <person name="Montfort J."/>
            <person name="Robinson-Rechavi M."/>
            <person name="Bouchez O."/>
            <person name="Lampietro C."/>
            <person name="Lopez Roques C."/>
            <person name="Donnadieu C."/>
            <person name="Postlethwait J."/>
            <person name="Bobe J."/>
            <person name="Verreycken H."/>
            <person name="Guiguen Y."/>
        </authorList>
    </citation>
    <scope>NUCLEOTIDE SEQUENCE [LARGE SCALE GENOMIC DNA]</scope>
    <source>
        <strain evidence="2">Up_M1</strain>
        <tissue evidence="2">Testis</tissue>
    </source>
</reference>
<dbReference type="EMBL" id="JAGEUA010000002">
    <property type="protein sequence ID" value="KAL1006069.1"/>
    <property type="molecule type" value="Genomic_DNA"/>
</dbReference>
<dbReference type="Proteomes" id="UP001557470">
    <property type="component" value="Unassembled WGS sequence"/>
</dbReference>
<proteinExistence type="predicted"/>
<protein>
    <submittedName>
        <fullName evidence="2">Uncharacterized protein</fullName>
    </submittedName>
</protein>
<gene>
    <name evidence="2" type="ORF">UPYG_G00067460</name>
</gene>
<evidence type="ECO:0000256" key="1">
    <source>
        <dbReference type="SAM" id="MobiDB-lite"/>
    </source>
</evidence>
<keyword evidence="3" id="KW-1185">Reference proteome</keyword>
<feature type="compositionally biased region" description="Basic and acidic residues" evidence="1">
    <location>
        <begin position="70"/>
        <end position="93"/>
    </location>
</feature>
<evidence type="ECO:0000313" key="2">
    <source>
        <dbReference type="EMBL" id="KAL1006069.1"/>
    </source>
</evidence>
<sequence>MDSLLNDTILHNHTSGKVILHCPKVISFGLRHHHPARMRVRFKPGCVESTGPAHHMCFWFARCQKSITERENDRKRETERQRGRENATTEKDNNQSIQLKFCEEMTNLYQTYHLIEVK</sequence>
<evidence type="ECO:0000313" key="3">
    <source>
        <dbReference type="Proteomes" id="UP001557470"/>
    </source>
</evidence>
<dbReference type="AlphaFoldDB" id="A0ABD0XB13"/>